<dbReference type="InterPro" id="IPR011083">
    <property type="entry name" value="Phage_tail_collar_dom"/>
</dbReference>
<protein>
    <submittedName>
        <fullName evidence="2">Phage tail collar domain containing protein</fullName>
    </submittedName>
</protein>
<feature type="domain" description="Phage tail collar" evidence="1">
    <location>
        <begin position="60"/>
        <end position="115"/>
    </location>
</feature>
<name>A0A6J5LE60_9CAUD</name>
<dbReference type="EMBL" id="LR796237">
    <property type="protein sequence ID" value="CAB4129929.1"/>
    <property type="molecule type" value="Genomic_DNA"/>
</dbReference>
<dbReference type="Gene3D" id="3.90.1340.10">
    <property type="entry name" value="Phage tail collar domain"/>
    <property type="match status" value="1"/>
</dbReference>
<reference evidence="2" key="1">
    <citation type="submission" date="2020-04" db="EMBL/GenBank/DDBJ databases">
        <authorList>
            <person name="Chiriac C."/>
            <person name="Salcher M."/>
            <person name="Ghai R."/>
            <person name="Kavagutti S V."/>
        </authorList>
    </citation>
    <scope>NUCLEOTIDE SEQUENCE</scope>
</reference>
<gene>
    <name evidence="2" type="ORF">UFOVP116_184</name>
</gene>
<evidence type="ECO:0000259" key="1">
    <source>
        <dbReference type="Pfam" id="PF07484"/>
    </source>
</evidence>
<evidence type="ECO:0000313" key="2">
    <source>
        <dbReference type="EMBL" id="CAB4129929.1"/>
    </source>
</evidence>
<dbReference type="Pfam" id="PF07484">
    <property type="entry name" value="Collar"/>
    <property type="match status" value="1"/>
</dbReference>
<organism evidence="2">
    <name type="scientific">uncultured Caudovirales phage</name>
    <dbReference type="NCBI Taxonomy" id="2100421"/>
    <lineage>
        <taxon>Viruses</taxon>
        <taxon>Duplodnaviria</taxon>
        <taxon>Heunggongvirae</taxon>
        <taxon>Uroviricota</taxon>
        <taxon>Caudoviricetes</taxon>
        <taxon>Peduoviridae</taxon>
        <taxon>Maltschvirus</taxon>
        <taxon>Maltschvirus maltsch</taxon>
    </lineage>
</organism>
<dbReference type="InterPro" id="IPR037053">
    <property type="entry name" value="Phage_tail_collar_dom_sf"/>
</dbReference>
<sequence length="260" mass="28908">MKKIVDGILQRTGLRQQDQEVSVKNWAASLLSTKISEILEKLDKTKSDISHTHESSVPIGAVFSFFTEQEIPGYLRCNGAEYEYAKYPKLAYMLGGITPPSLGTTKFVVPDLRGHYLRGADDTTTNFINRSGLTDPRSNQSTTNSIAVGVRTSDQFGSHTHYVIDYGHRHDAEQEYHSHDMLVPVDTNAVGYARSTAGFTDNFYVETELPRDVGQHCLTTNQVAARVMVERSTSNISVEATGAAETRPKSVLVNYYIKHD</sequence>
<proteinExistence type="predicted"/>
<dbReference type="SUPFAM" id="SSF88874">
    <property type="entry name" value="Receptor-binding domain of short tail fibre protein gp12"/>
    <property type="match status" value="1"/>
</dbReference>
<accession>A0A6J5LE60</accession>